<feature type="compositionally biased region" description="Pro residues" evidence="1">
    <location>
        <begin position="53"/>
        <end position="85"/>
    </location>
</feature>
<dbReference type="RefSeq" id="WP_182856993.1">
    <property type="nucleotide sequence ID" value="NZ_WMLF01000327.1"/>
</dbReference>
<feature type="compositionally biased region" description="Pro residues" evidence="1">
    <location>
        <begin position="1"/>
        <end position="24"/>
    </location>
</feature>
<gene>
    <name evidence="3" type="ORF">GL263_19315</name>
</gene>
<name>A0ABR6EK34_9ACTN</name>
<reference evidence="4" key="1">
    <citation type="journal article" date="2020" name="Syst. Appl. Microbiol.">
        <title>Streptomyces alkaliterrae sp. nov., isolated from an alkaline soil, and emended descriptions of Streptomyces alkaliphilus, Streptomyces calidiresistens and Streptomyces durbertensis.</title>
        <authorList>
            <person name="Swiecimska M."/>
            <person name="Golinska P."/>
            <person name="Nouioui I."/>
            <person name="Wypij M."/>
            <person name="Rai M."/>
            <person name="Sangal V."/>
            <person name="Goodfellow M."/>
        </authorList>
    </citation>
    <scope>NUCLEOTIDE SEQUENCE [LARGE SCALE GENOMIC DNA]</scope>
    <source>
        <strain evidence="4">DSM 104538</strain>
    </source>
</reference>
<organism evidence="3 4">
    <name type="scientific">Streptomyces durbertensis</name>
    <dbReference type="NCBI Taxonomy" id="2448886"/>
    <lineage>
        <taxon>Bacteria</taxon>
        <taxon>Bacillati</taxon>
        <taxon>Actinomycetota</taxon>
        <taxon>Actinomycetes</taxon>
        <taxon>Kitasatosporales</taxon>
        <taxon>Streptomycetaceae</taxon>
        <taxon>Streptomyces</taxon>
    </lineage>
</organism>
<evidence type="ECO:0000313" key="4">
    <source>
        <dbReference type="Proteomes" id="UP000766698"/>
    </source>
</evidence>
<keyword evidence="2" id="KW-0472">Membrane</keyword>
<feature type="compositionally biased region" description="Low complexity" evidence="1">
    <location>
        <begin position="35"/>
        <end position="52"/>
    </location>
</feature>
<feature type="transmembrane region" description="Helical" evidence="2">
    <location>
        <begin position="108"/>
        <end position="129"/>
    </location>
</feature>
<evidence type="ECO:0000256" key="2">
    <source>
        <dbReference type="SAM" id="Phobius"/>
    </source>
</evidence>
<comment type="caution">
    <text evidence="3">The sequence shown here is derived from an EMBL/GenBank/DDBJ whole genome shotgun (WGS) entry which is preliminary data.</text>
</comment>
<feature type="compositionally biased region" description="Gly residues" evidence="1">
    <location>
        <begin position="25"/>
        <end position="34"/>
    </location>
</feature>
<evidence type="ECO:0000256" key="1">
    <source>
        <dbReference type="SAM" id="MobiDB-lite"/>
    </source>
</evidence>
<evidence type="ECO:0000313" key="3">
    <source>
        <dbReference type="EMBL" id="MBB1245694.1"/>
    </source>
</evidence>
<keyword evidence="2" id="KW-1133">Transmembrane helix</keyword>
<proteinExistence type="predicted"/>
<sequence>MSNHQPPPPPGPYGQPPQPGPYGPGPGGAPGQPGYGYPQQPYGQPQQPGAYGTPPPGQPYGTPPLGQPYGTPPLGQPYGTPPPGQPYGQPGGYPAPPPPSGGGKGKTIGLVVGAVVLVGAIVGGAVLFLGGDDKGDTGSGAVATDDGAHKLELPEKIGGYSKMGGDEMSGPELKQNMETLPIEDQDSTFGLYSTVDISDPSKLDPSAVVGGKTLVVTGAWGKIADPEKAIDKYFEMIKSQSPAAGMPKHEWLGEPEKVSPPGLSGAIMKCQRIKGTNRQTNQEQEGALCTWADKSTLGAVAPDKMMGNTSTDESARIAVEVRDTVRVSA</sequence>
<dbReference type="Proteomes" id="UP000766698">
    <property type="component" value="Unassembled WGS sequence"/>
</dbReference>
<feature type="region of interest" description="Disordered" evidence="1">
    <location>
        <begin position="1"/>
        <end position="102"/>
    </location>
</feature>
<keyword evidence="2" id="KW-0812">Transmembrane</keyword>
<dbReference type="EMBL" id="WMLF01000327">
    <property type="protein sequence ID" value="MBB1245694.1"/>
    <property type="molecule type" value="Genomic_DNA"/>
</dbReference>
<accession>A0ABR6EK34</accession>
<keyword evidence="4" id="KW-1185">Reference proteome</keyword>
<protein>
    <submittedName>
        <fullName evidence="3">Uncharacterized protein</fullName>
    </submittedName>
</protein>